<organism evidence="2 3">
    <name type="scientific">Paxillus rubicundulus Ve08.2h10</name>
    <dbReference type="NCBI Taxonomy" id="930991"/>
    <lineage>
        <taxon>Eukaryota</taxon>
        <taxon>Fungi</taxon>
        <taxon>Dikarya</taxon>
        <taxon>Basidiomycota</taxon>
        <taxon>Agaricomycotina</taxon>
        <taxon>Agaricomycetes</taxon>
        <taxon>Agaricomycetidae</taxon>
        <taxon>Boletales</taxon>
        <taxon>Paxilineae</taxon>
        <taxon>Paxillaceae</taxon>
        <taxon>Paxillus</taxon>
    </lineage>
</organism>
<evidence type="ECO:0000313" key="2">
    <source>
        <dbReference type="EMBL" id="KIK75387.1"/>
    </source>
</evidence>
<keyword evidence="3" id="KW-1185">Reference proteome</keyword>
<dbReference type="HOGENOM" id="CLU_040073_3_0_1"/>
<dbReference type="Proteomes" id="UP000054538">
    <property type="component" value="Unassembled WGS sequence"/>
</dbReference>
<dbReference type="AlphaFoldDB" id="A0A0D0BVG2"/>
<sequence>MGIHMGACMPCYQGKVSCNLSWHTKLPQQESAATNPAPEPPKASSPSPSQGPTHPAKWAPSLGPGPSTPKKAKTSISKSRSKTPSVTQKAKFSIDALTPQSIPQASALKLIATPINPLLDPRPRPSSDSKDHIIKGLEVQVASLESQVKGIPDLELQVTPPACICLMPDAETSSGNGQITSPIQFPRIGGQGSTLITPQPSVGQPLC</sequence>
<gene>
    <name evidence="2" type="ORF">PAXRUDRAFT_19048</name>
</gene>
<feature type="region of interest" description="Disordered" evidence="1">
    <location>
        <begin position="27"/>
        <end position="91"/>
    </location>
</feature>
<feature type="compositionally biased region" description="Polar residues" evidence="1">
    <location>
        <begin position="74"/>
        <end position="90"/>
    </location>
</feature>
<proteinExistence type="predicted"/>
<name>A0A0D0BVG2_9AGAM</name>
<evidence type="ECO:0000256" key="1">
    <source>
        <dbReference type="SAM" id="MobiDB-lite"/>
    </source>
</evidence>
<dbReference type="EMBL" id="KN828146">
    <property type="protein sequence ID" value="KIK75387.1"/>
    <property type="molecule type" value="Genomic_DNA"/>
</dbReference>
<protein>
    <submittedName>
        <fullName evidence="2">Uncharacterized protein</fullName>
    </submittedName>
</protein>
<evidence type="ECO:0000313" key="3">
    <source>
        <dbReference type="Proteomes" id="UP000054538"/>
    </source>
</evidence>
<reference evidence="2 3" key="1">
    <citation type="submission" date="2014-04" db="EMBL/GenBank/DDBJ databases">
        <authorList>
            <consortium name="DOE Joint Genome Institute"/>
            <person name="Kuo A."/>
            <person name="Kohler A."/>
            <person name="Jargeat P."/>
            <person name="Nagy L.G."/>
            <person name="Floudas D."/>
            <person name="Copeland A."/>
            <person name="Barry K.W."/>
            <person name="Cichocki N."/>
            <person name="Veneault-Fourrey C."/>
            <person name="LaButti K."/>
            <person name="Lindquist E.A."/>
            <person name="Lipzen A."/>
            <person name="Lundell T."/>
            <person name="Morin E."/>
            <person name="Murat C."/>
            <person name="Sun H."/>
            <person name="Tunlid A."/>
            <person name="Henrissat B."/>
            <person name="Grigoriev I.V."/>
            <person name="Hibbett D.S."/>
            <person name="Martin F."/>
            <person name="Nordberg H.P."/>
            <person name="Cantor M.N."/>
            <person name="Hua S.X."/>
        </authorList>
    </citation>
    <scope>NUCLEOTIDE SEQUENCE [LARGE SCALE GENOMIC DNA]</scope>
    <source>
        <strain evidence="2 3">Ve08.2h10</strain>
    </source>
</reference>
<accession>A0A0D0BVG2</accession>
<dbReference type="InParanoid" id="A0A0D0BVG2"/>
<reference evidence="3" key="2">
    <citation type="submission" date="2015-01" db="EMBL/GenBank/DDBJ databases">
        <title>Evolutionary Origins and Diversification of the Mycorrhizal Mutualists.</title>
        <authorList>
            <consortium name="DOE Joint Genome Institute"/>
            <consortium name="Mycorrhizal Genomics Consortium"/>
            <person name="Kohler A."/>
            <person name="Kuo A."/>
            <person name="Nagy L.G."/>
            <person name="Floudas D."/>
            <person name="Copeland A."/>
            <person name="Barry K.W."/>
            <person name="Cichocki N."/>
            <person name="Veneault-Fourrey C."/>
            <person name="LaButti K."/>
            <person name="Lindquist E.A."/>
            <person name="Lipzen A."/>
            <person name="Lundell T."/>
            <person name="Morin E."/>
            <person name="Murat C."/>
            <person name="Riley R."/>
            <person name="Ohm R."/>
            <person name="Sun H."/>
            <person name="Tunlid A."/>
            <person name="Henrissat B."/>
            <person name="Grigoriev I.V."/>
            <person name="Hibbett D.S."/>
            <person name="Martin F."/>
        </authorList>
    </citation>
    <scope>NUCLEOTIDE SEQUENCE [LARGE SCALE GENOMIC DNA]</scope>
    <source>
        <strain evidence="3">Ve08.2h10</strain>
    </source>
</reference>